<comment type="caution">
    <text evidence="3">The sequence shown here is derived from an EMBL/GenBank/DDBJ whole genome shotgun (WGS) entry which is preliminary data.</text>
</comment>
<evidence type="ECO:0000313" key="3">
    <source>
        <dbReference type="EMBL" id="RXN86981.1"/>
    </source>
</evidence>
<dbReference type="PANTHER" id="PTHR11895:SF176">
    <property type="entry name" value="AMIDASE AMID-RELATED"/>
    <property type="match status" value="1"/>
</dbReference>
<accession>A0A4Q1HIY8</accession>
<gene>
    <name evidence="3" type="ORF">C7R54_19035</name>
</gene>
<feature type="region of interest" description="Disordered" evidence="1">
    <location>
        <begin position="1"/>
        <end position="117"/>
    </location>
</feature>
<dbReference type="SUPFAM" id="SSF75304">
    <property type="entry name" value="Amidase signature (AS) enzymes"/>
    <property type="match status" value="1"/>
</dbReference>
<dbReference type="GO" id="GO:0003824">
    <property type="term" value="F:catalytic activity"/>
    <property type="evidence" value="ECO:0007669"/>
    <property type="project" value="InterPro"/>
</dbReference>
<dbReference type="Gene3D" id="3.90.1300.10">
    <property type="entry name" value="Amidase signature (AS) domain"/>
    <property type="match status" value="1"/>
</dbReference>
<dbReference type="InterPro" id="IPR036928">
    <property type="entry name" value="AS_sf"/>
</dbReference>
<proteinExistence type="predicted"/>
<reference evidence="3 4" key="1">
    <citation type="journal article" date="2017" name="Int. J. Syst. Evol. Microbiol.">
        <title>Achromobacter aloeverae sp. nov., isolated from the root of Aloe vera (L.) Burm.f.</title>
        <authorList>
            <person name="Kuncharoen N."/>
            <person name="Muramatsu Y."/>
            <person name="Shibata C."/>
            <person name="Kamakura Y."/>
            <person name="Nakagawa Y."/>
            <person name="Tanasupawat S."/>
        </authorList>
    </citation>
    <scope>NUCLEOTIDE SEQUENCE [LARGE SCALE GENOMIC DNA]</scope>
    <source>
        <strain evidence="3 4">AVA-1</strain>
    </source>
</reference>
<dbReference type="EMBL" id="PYAL01000005">
    <property type="protein sequence ID" value="RXN86981.1"/>
    <property type="molecule type" value="Genomic_DNA"/>
</dbReference>
<organism evidence="3 4">
    <name type="scientific">Achromobacter aloeverae</name>
    <dbReference type="NCBI Taxonomy" id="1750518"/>
    <lineage>
        <taxon>Bacteria</taxon>
        <taxon>Pseudomonadati</taxon>
        <taxon>Pseudomonadota</taxon>
        <taxon>Betaproteobacteria</taxon>
        <taxon>Burkholderiales</taxon>
        <taxon>Alcaligenaceae</taxon>
        <taxon>Achromobacter</taxon>
    </lineage>
</organism>
<evidence type="ECO:0000256" key="1">
    <source>
        <dbReference type="SAM" id="MobiDB-lite"/>
    </source>
</evidence>
<feature type="domain" description="Amidase" evidence="2">
    <location>
        <begin position="147"/>
        <end position="568"/>
    </location>
</feature>
<keyword evidence="4" id="KW-1185">Reference proteome</keyword>
<protein>
    <recommendedName>
        <fullName evidence="2">Amidase domain-containing protein</fullName>
    </recommendedName>
</protein>
<name>A0A4Q1HIY8_9BURK</name>
<dbReference type="AlphaFoldDB" id="A0A4Q1HIY8"/>
<feature type="compositionally biased region" description="Polar residues" evidence="1">
    <location>
        <begin position="82"/>
        <end position="92"/>
    </location>
</feature>
<dbReference type="InterPro" id="IPR023631">
    <property type="entry name" value="Amidase_dom"/>
</dbReference>
<sequence>MRSTTSPPSAAGESSPTPPTPWSAASTPWCCRAPCTSRRRSRTSTGSRRSPPTRPALHSMPRDTRPCRCAPALTPTAFPPTRRSSAAGSTRPPSIKSRAPMNAPRAGAPSAPNCERERRSMSNTELFHLSAGEAGRLLQARKLSPVELVEAFLQRIDAVDARVKSYLLVMADAARDAARKAEGDIMAGRWKGPLHGIPYAVKDNYYTRGVRTCAGSRVLMDFVPGYNATAIDRLADAGAILLGKLNTWEYGTGNGGVYFDLPFEPACNPWDLDRFTGGSSTGAGASVAAGTAMVAMGSDTTGSVRLPAASCGLQGMKPTYGLISRHGILPNCFSMDTPGPMTWTVEDNAIMLRAVAGHDPADPASARRPVPDYLANLEAGVRGLTIGILREFGPEGQHLDDANRAQLEDMAAVLAREGARIVEVELPARIADYRRVTTVIGHSESATIHETDLLARGAEMGFALRDKLMSGAMIRSLDYLAAQRRRRELACATDAMVCSVDALIAPCAFHVAPPFADNDVLRTLTSQNCCPPFNVSGHPAMTVCTGFDGDGLPTNAQVVARWFDEATVYRVARAYERATAWRDRRPVL</sequence>
<feature type="compositionally biased region" description="Low complexity" evidence="1">
    <location>
        <begin position="22"/>
        <end position="36"/>
    </location>
</feature>
<dbReference type="Proteomes" id="UP000290849">
    <property type="component" value="Unassembled WGS sequence"/>
</dbReference>
<evidence type="ECO:0000259" key="2">
    <source>
        <dbReference type="Pfam" id="PF01425"/>
    </source>
</evidence>
<dbReference type="PANTHER" id="PTHR11895">
    <property type="entry name" value="TRANSAMIDASE"/>
    <property type="match status" value="1"/>
</dbReference>
<feature type="compositionally biased region" description="Low complexity" evidence="1">
    <location>
        <begin position="70"/>
        <end position="81"/>
    </location>
</feature>
<dbReference type="InterPro" id="IPR000120">
    <property type="entry name" value="Amidase"/>
</dbReference>
<dbReference type="Pfam" id="PF01425">
    <property type="entry name" value="Amidase"/>
    <property type="match status" value="1"/>
</dbReference>
<evidence type="ECO:0000313" key="4">
    <source>
        <dbReference type="Proteomes" id="UP000290849"/>
    </source>
</evidence>